<keyword evidence="2" id="KW-0233">DNA recombination</keyword>
<sequence>MPKLLNLQEWASEVYSTLPSLSTLRRWVREGRIYPAPELHGKEYRLLPDAIYVDIKKKKYQRMTTGQKRTRSTGSLLEKLQHGEKATTLRR</sequence>
<feature type="compositionally biased region" description="Polar residues" evidence="3">
    <location>
        <begin position="63"/>
        <end position="75"/>
    </location>
</feature>
<evidence type="ECO:0000313" key="6">
    <source>
        <dbReference type="Proteomes" id="UP000294555"/>
    </source>
</evidence>
<organism evidence="5 6">
    <name type="scientific">Sodalis ligni</name>
    <dbReference type="NCBI Taxonomy" id="2697027"/>
    <lineage>
        <taxon>Bacteria</taxon>
        <taxon>Pseudomonadati</taxon>
        <taxon>Pseudomonadota</taxon>
        <taxon>Gammaproteobacteria</taxon>
        <taxon>Enterobacterales</taxon>
        <taxon>Bruguierivoracaceae</taxon>
        <taxon>Sodalis</taxon>
    </lineage>
</organism>
<accession>A0A4R1NCM9</accession>
<feature type="region of interest" description="Disordered" evidence="3">
    <location>
        <begin position="63"/>
        <end position="91"/>
    </location>
</feature>
<dbReference type="EMBL" id="SJOI01000001">
    <property type="protein sequence ID" value="TCL02336.1"/>
    <property type="molecule type" value="Genomic_DNA"/>
</dbReference>
<dbReference type="GO" id="GO:0006310">
    <property type="term" value="P:DNA recombination"/>
    <property type="evidence" value="ECO:0007669"/>
    <property type="project" value="UniProtKB-KW"/>
</dbReference>
<name>A0A4R1NCM9_9GAMM</name>
<reference evidence="5 6" key="1">
    <citation type="submission" date="2019-02" db="EMBL/GenBank/DDBJ databases">
        <title>Investigation of anaerobic lignin degradation for improved lignocellulosic biofuels.</title>
        <authorList>
            <person name="Deangelis K."/>
        </authorList>
    </citation>
    <scope>NUCLEOTIDE SEQUENCE [LARGE SCALE GENOMIC DNA]</scope>
    <source>
        <strain evidence="5 6">159R</strain>
    </source>
</reference>
<dbReference type="Pfam" id="PF07825">
    <property type="entry name" value="Exc"/>
    <property type="match status" value="1"/>
</dbReference>
<feature type="domain" description="Excisionase-like" evidence="4">
    <location>
        <begin position="5"/>
        <end position="59"/>
    </location>
</feature>
<evidence type="ECO:0000313" key="5">
    <source>
        <dbReference type="EMBL" id="TCL02336.1"/>
    </source>
</evidence>
<feature type="compositionally biased region" description="Basic and acidic residues" evidence="3">
    <location>
        <begin position="79"/>
        <end position="91"/>
    </location>
</feature>
<keyword evidence="6" id="KW-1185">Reference proteome</keyword>
<dbReference type="RefSeq" id="WP_132921295.1">
    <property type="nucleotide sequence ID" value="NZ_SJOI01000001.1"/>
</dbReference>
<dbReference type="GO" id="GO:0003677">
    <property type="term" value="F:DNA binding"/>
    <property type="evidence" value="ECO:0007669"/>
    <property type="project" value="UniProtKB-KW"/>
</dbReference>
<evidence type="ECO:0000256" key="2">
    <source>
        <dbReference type="ARBA" id="ARBA00023172"/>
    </source>
</evidence>
<dbReference type="InterPro" id="IPR009061">
    <property type="entry name" value="DNA-bd_dom_put_sf"/>
</dbReference>
<dbReference type="InterPro" id="IPR012884">
    <property type="entry name" value="Excisionase-like"/>
</dbReference>
<comment type="caution">
    <text evidence="5">The sequence shown here is derived from an EMBL/GenBank/DDBJ whole genome shotgun (WGS) entry which is preliminary data.</text>
</comment>
<dbReference type="AlphaFoldDB" id="A0A4R1NCM9"/>
<dbReference type="InterPro" id="IPR038137">
    <property type="entry name" value="Excisionase-like_sf"/>
</dbReference>
<dbReference type="Gene3D" id="1.10.1660.20">
    <property type="match status" value="1"/>
</dbReference>
<proteinExistence type="predicted"/>
<dbReference type="Proteomes" id="UP000294555">
    <property type="component" value="Unassembled WGS sequence"/>
</dbReference>
<evidence type="ECO:0000256" key="3">
    <source>
        <dbReference type="SAM" id="MobiDB-lite"/>
    </source>
</evidence>
<evidence type="ECO:0000256" key="1">
    <source>
        <dbReference type="ARBA" id="ARBA00023125"/>
    </source>
</evidence>
<evidence type="ECO:0000259" key="4">
    <source>
        <dbReference type="Pfam" id="PF07825"/>
    </source>
</evidence>
<gene>
    <name evidence="5" type="ORF">EZJ58_0341</name>
</gene>
<keyword evidence="1" id="KW-0238">DNA-binding</keyword>
<protein>
    <submittedName>
        <fullName evidence="5">Excisionase-like protein</fullName>
    </submittedName>
</protein>
<dbReference type="OrthoDB" id="8859100at2"/>
<dbReference type="SUPFAM" id="SSF46955">
    <property type="entry name" value="Putative DNA-binding domain"/>
    <property type="match status" value="1"/>
</dbReference>